<dbReference type="PANTHER" id="PTHR43767:SF1">
    <property type="entry name" value="NONRIBOSOMAL PEPTIDE SYNTHASE PES1 (EUROFUNG)-RELATED"/>
    <property type="match status" value="1"/>
</dbReference>
<gene>
    <name evidence="3" type="ORF">BKA16_003974</name>
</gene>
<sequence>MNTTILRPLSAWTTRRPDELAVACGATSLTWAQLDAASTRAAAELAAEHGVTYGDRVAIGGRPTTEWVVTALGAIKLGAVVCPLNERSGAADLALAVGQTEPTVIVVSEALAAGVSGLDVPVADLDRVGRAEGSQTELAPVPVRGDDPVAVLSTSGSTGTPKGVVFTHESLISSFFEWCLAEPTFLHARALSVSSMAFGAGLLNGFLGPLVLGGSVVYLPEWDPSVALALIRDHHVNHLGATTLFYEQMAAHPDFADADLSSLTIAFTGGNPVTADLIRLWGDKGIGLRQAYGLTESQSHATIPTVPEAMAKPDSVGIGGVLNEFHVVRVDGTECATDEPGEIVIDGPGMAAGYWRAPELTEDVFGGGRLRTGDIGVRDDDGSIRVVGRTKDIIISGGINIYAAELERVISELDEVAEIAVIGVADHEFGETPAALVRTVADSGLTADDVVAHCRARLSGYKAPRYVEFLDAPLPRTAGMKIRKGDLRTDYADLPSRGTRIGTASRA</sequence>
<dbReference type="SUPFAM" id="SSF56801">
    <property type="entry name" value="Acetyl-CoA synthetase-like"/>
    <property type="match status" value="1"/>
</dbReference>
<proteinExistence type="predicted"/>
<dbReference type="InterPro" id="IPR042099">
    <property type="entry name" value="ANL_N_sf"/>
</dbReference>
<name>A0A840F0M6_9ACTN</name>
<dbReference type="InterPro" id="IPR045851">
    <property type="entry name" value="AMP-bd_C_sf"/>
</dbReference>
<dbReference type="Gene3D" id="3.40.50.12780">
    <property type="entry name" value="N-terminal domain of ligase-like"/>
    <property type="match status" value="1"/>
</dbReference>
<organism evidence="3 4">
    <name type="scientific">Gordonia humi</name>
    <dbReference type="NCBI Taxonomy" id="686429"/>
    <lineage>
        <taxon>Bacteria</taxon>
        <taxon>Bacillati</taxon>
        <taxon>Actinomycetota</taxon>
        <taxon>Actinomycetes</taxon>
        <taxon>Mycobacteriales</taxon>
        <taxon>Gordoniaceae</taxon>
        <taxon>Gordonia</taxon>
    </lineage>
</organism>
<comment type="caution">
    <text evidence="3">The sequence shown here is derived from an EMBL/GenBank/DDBJ whole genome shotgun (WGS) entry which is preliminary data.</text>
</comment>
<reference evidence="3 4" key="1">
    <citation type="submission" date="2020-08" db="EMBL/GenBank/DDBJ databases">
        <title>Sequencing the genomes of 1000 actinobacteria strains.</title>
        <authorList>
            <person name="Klenk H.-P."/>
        </authorList>
    </citation>
    <scope>NUCLEOTIDE SEQUENCE [LARGE SCALE GENOMIC DNA]</scope>
    <source>
        <strain evidence="3 4">DSM 45298</strain>
    </source>
</reference>
<evidence type="ECO:0000259" key="2">
    <source>
        <dbReference type="Pfam" id="PF13193"/>
    </source>
</evidence>
<evidence type="ECO:0000313" key="3">
    <source>
        <dbReference type="EMBL" id="MBB4137422.1"/>
    </source>
</evidence>
<dbReference type="AlphaFoldDB" id="A0A840F0M6"/>
<feature type="domain" description="AMP-dependent synthetase/ligase" evidence="1">
    <location>
        <begin position="11"/>
        <end position="355"/>
    </location>
</feature>
<feature type="domain" description="AMP-binding enzyme C-terminal" evidence="2">
    <location>
        <begin position="405"/>
        <end position="478"/>
    </location>
</feature>
<dbReference type="Pfam" id="PF00501">
    <property type="entry name" value="AMP-binding"/>
    <property type="match status" value="1"/>
</dbReference>
<dbReference type="Pfam" id="PF13193">
    <property type="entry name" value="AMP-binding_C"/>
    <property type="match status" value="1"/>
</dbReference>
<keyword evidence="3" id="KW-0436">Ligase</keyword>
<dbReference type="Proteomes" id="UP000551501">
    <property type="component" value="Unassembled WGS sequence"/>
</dbReference>
<dbReference type="GO" id="GO:0016878">
    <property type="term" value="F:acid-thiol ligase activity"/>
    <property type="evidence" value="ECO:0007669"/>
    <property type="project" value="UniProtKB-ARBA"/>
</dbReference>
<dbReference type="InterPro" id="IPR000873">
    <property type="entry name" value="AMP-dep_synth/lig_dom"/>
</dbReference>
<dbReference type="PANTHER" id="PTHR43767">
    <property type="entry name" value="LONG-CHAIN-FATTY-ACID--COA LIGASE"/>
    <property type="match status" value="1"/>
</dbReference>
<evidence type="ECO:0000259" key="1">
    <source>
        <dbReference type="Pfam" id="PF00501"/>
    </source>
</evidence>
<evidence type="ECO:0000313" key="4">
    <source>
        <dbReference type="Proteomes" id="UP000551501"/>
    </source>
</evidence>
<protein>
    <submittedName>
        <fullName evidence="3">Fatty-acyl-CoA synthase</fullName>
        <ecNumber evidence="3">6.2.1.-</ecNumber>
    </submittedName>
</protein>
<dbReference type="InterPro" id="IPR025110">
    <property type="entry name" value="AMP-bd_C"/>
</dbReference>
<dbReference type="Gene3D" id="3.30.300.30">
    <property type="match status" value="1"/>
</dbReference>
<dbReference type="InterPro" id="IPR050237">
    <property type="entry name" value="ATP-dep_AMP-bd_enzyme"/>
</dbReference>
<keyword evidence="4" id="KW-1185">Reference proteome</keyword>
<dbReference type="RefSeq" id="WP_183372275.1">
    <property type="nucleotide sequence ID" value="NZ_BAABHL010000119.1"/>
</dbReference>
<dbReference type="EC" id="6.2.1.-" evidence="3"/>
<accession>A0A840F0M6</accession>
<dbReference type="EMBL" id="JACIFP010000001">
    <property type="protein sequence ID" value="MBB4137422.1"/>
    <property type="molecule type" value="Genomic_DNA"/>
</dbReference>